<dbReference type="EMBL" id="QXEC01000025">
    <property type="protein sequence ID" value="RIV35544.1"/>
    <property type="molecule type" value="Genomic_DNA"/>
</dbReference>
<dbReference type="AlphaFoldDB" id="A0A418MQ67"/>
<dbReference type="OrthoDB" id="3396732at2"/>
<protein>
    <submittedName>
        <fullName evidence="1">Uncharacterized protein</fullName>
    </submittedName>
</protein>
<evidence type="ECO:0000313" key="2">
    <source>
        <dbReference type="Proteomes" id="UP000283832"/>
    </source>
</evidence>
<evidence type="ECO:0000313" key="1">
    <source>
        <dbReference type="EMBL" id="RIV35544.1"/>
    </source>
</evidence>
<sequence>MAEWVCGCCGRWRVSVELIRGRYLYRLVHRYPRRFGGGSNVLGEVGSVTELEALLRRLSPVSLADPREAA</sequence>
<proteinExistence type="predicted"/>
<accession>A0A418MQ67</accession>
<gene>
    <name evidence="1" type="ORF">D2L64_21600</name>
</gene>
<keyword evidence="2" id="KW-1185">Reference proteome</keyword>
<comment type="caution">
    <text evidence="1">The sequence shown here is derived from an EMBL/GenBank/DDBJ whole genome shotgun (WGS) entry which is preliminary data.</text>
</comment>
<dbReference type="Proteomes" id="UP000283832">
    <property type="component" value="Unassembled WGS sequence"/>
</dbReference>
<organism evidence="1 2">
    <name type="scientific">Micromonospora radicis</name>
    <dbReference type="NCBI Taxonomy" id="1894971"/>
    <lineage>
        <taxon>Bacteria</taxon>
        <taxon>Bacillati</taxon>
        <taxon>Actinomycetota</taxon>
        <taxon>Actinomycetes</taxon>
        <taxon>Micromonosporales</taxon>
        <taxon>Micromonosporaceae</taxon>
        <taxon>Micromonospora</taxon>
    </lineage>
</organism>
<dbReference type="RefSeq" id="WP_119579043.1">
    <property type="nucleotide sequence ID" value="NZ_QXEC01000025.1"/>
</dbReference>
<reference evidence="1 2" key="1">
    <citation type="submission" date="2018-08" db="EMBL/GenBank/DDBJ databases">
        <title>Jishengella sp. nov., isolated from a root of Azadirachta indica A. Juss. var. siamensis Valenton.</title>
        <authorList>
            <person name="Kuncharoen N."/>
            <person name="Tanasupawat S."/>
            <person name="Kudo T."/>
            <person name="Ohkuma M."/>
        </authorList>
    </citation>
    <scope>NUCLEOTIDE SEQUENCE [LARGE SCALE GENOMIC DNA]</scope>
    <source>
        <strain evidence="1 2">AZ1-13</strain>
    </source>
</reference>
<name>A0A418MQ67_9ACTN</name>